<keyword evidence="2" id="KW-0813">Transport</keyword>
<evidence type="ECO:0000256" key="5">
    <source>
        <dbReference type="ARBA" id="ARBA00023128"/>
    </source>
</evidence>
<evidence type="ECO:0000256" key="2">
    <source>
        <dbReference type="ARBA" id="ARBA00022448"/>
    </source>
</evidence>
<dbReference type="InterPro" id="IPR050931">
    <property type="entry name" value="Mito_Protein_Transport_Metaxin"/>
</dbReference>
<organism evidence="8 9">
    <name type="scientific">Roridomyces roridus</name>
    <dbReference type="NCBI Taxonomy" id="1738132"/>
    <lineage>
        <taxon>Eukaryota</taxon>
        <taxon>Fungi</taxon>
        <taxon>Dikarya</taxon>
        <taxon>Basidiomycota</taxon>
        <taxon>Agaricomycotina</taxon>
        <taxon>Agaricomycetes</taxon>
        <taxon>Agaricomycetidae</taxon>
        <taxon>Agaricales</taxon>
        <taxon>Marasmiineae</taxon>
        <taxon>Mycenaceae</taxon>
        <taxon>Roridomyces</taxon>
    </lineage>
</organism>
<gene>
    <name evidence="8" type="ORF">FB45DRAFT_913562</name>
</gene>
<keyword evidence="9" id="KW-1185">Reference proteome</keyword>
<keyword evidence="3" id="KW-1000">Mitochondrion outer membrane</keyword>
<dbReference type="GO" id="GO:0007005">
    <property type="term" value="P:mitochondrion organization"/>
    <property type="evidence" value="ECO:0007669"/>
    <property type="project" value="TreeGrafter"/>
</dbReference>
<keyword evidence="5" id="KW-0496">Mitochondrion</keyword>
<evidence type="ECO:0000256" key="3">
    <source>
        <dbReference type="ARBA" id="ARBA00022787"/>
    </source>
</evidence>
<name>A0AAD7FMV6_9AGAR</name>
<dbReference type="AlphaFoldDB" id="A0AAD7FMV6"/>
<dbReference type="EMBL" id="JARKIF010000008">
    <property type="protein sequence ID" value="KAJ7632811.1"/>
    <property type="molecule type" value="Genomic_DNA"/>
</dbReference>
<accession>A0AAD7FMV6</accession>
<evidence type="ECO:0000259" key="7">
    <source>
        <dbReference type="Pfam" id="PF10568"/>
    </source>
</evidence>
<dbReference type="InterPro" id="IPR036282">
    <property type="entry name" value="Glutathione-S-Trfase_C_sf"/>
</dbReference>
<evidence type="ECO:0000313" key="8">
    <source>
        <dbReference type="EMBL" id="KAJ7632811.1"/>
    </source>
</evidence>
<dbReference type="SUPFAM" id="SSF47616">
    <property type="entry name" value="GST C-terminal domain-like"/>
    <property type="match status" value="1"/>
</dbReference>
<evidence type="ECO:0000256" key="1">
    <source>
        <dbReference type="ARBA" id="ARBA00004294"/>
    </source>
</evidence>
<dbReference type="GO" id="GO:0001401">
    <property type="term" value="C:SAM complex"/>
    <property type="evidence" value="ECO:0007669"/>
    <property type="project" value="InterPro"/>
</dbReference>
<dbReference type="GO" id="GO:0015031">
    <property type="term" value="P:protein transport"/>
    <property type="evidence" value="ECO:0007669"/>
    <property type="project" value="UniProtKB-KW"/>
</dbReference>
<dbReference type="PANTHER" id="PTHR12289">
    <property type="entry name" value="METAXIN RELATED"/>
    <property type="match status" value="1"/>
</dbReference>
<proteinExistence type="predicted"/>
<sequence>MSVLYIWPGQWGLPSIEPGSLAAVLYLSRTIPGQFTVSHCTNPDLSPSGTLPFLRTHDGEAWCSHIEMNLGDLVNYMLFSLPENWNTLIHPTLAYALPVPQRYYVPGRIRNLRRPRLESVGLWNETPAETKKLLPKRTSEHKDKIAQTFQRDKVLQTARDCLDIYQRLLGEKQYIFSSQMTTVDIILAAHVLVILKPPFTGQIIVRSTFGSMQGYSMRSLLPSLPKKSQDDGEILNWGWFGLAVGSVALYLATMGSPLRVVVQVE</sequence>
<dbReference type="InterPro" id="IPR019564">
    <property type="entry name" value="Sam37/metaxin_N"/>
</dbReference>
<comment type="caution">
    <text evidence="8">The sequence shown here is derived from an EMBL/GenBank/DDBJ whole genome shotgun (WGS) entry which is preliminary data.</text>
</comment>
<dbReference type="CDD" id="cd03054">
    <property type="entry name" value="GST_N_Metaxin"/>
    <property type="match status" value="1"/>
</dbReference>
<reference evidence="8" key="1">
    <citation type="submission" date="2023-03" db="EMBL/GenBank/DDBJ databases">
        <title>Massive genome expansion in bonnet fungi (Mycena s.s.) driven by repeated elements and novel gene families across ecological guilds.</title>
        <authorList>
            <consortium name="Lawrence Berkeley National Laboratory"/>
            <person name="Harder C.B."/>
            <person name="Miyauchi S."/>
            <person name="Viragh M."/>
            <person name="Kuo A."/>
            <person name="Thoen E."/>
            <person name="Andreopoulos B."/>
            <person name="Lu D."/>
            <person name="Skrede I."/>
            <person name="Drula E."/>
            <person name="Henrissat B."/>
            <person name="Morin E."/>
            <person name="Kohler A."/>
            <person name="Barry K."/>
            <person name="LaButti K."/>
            <person name="Morin E."/>
            <person name="Salamov A."/>
            <person name="Lipzen A."/>
            <person name="Mereny Z."/>
            <person name="Hegedus B."/>
            <person name="Baldrian P."/>
            <person name="Stursova M."/>
            <person name="Weitz H."/>
            <person name="Taylor A."/>
            <person name="Grigoriev I.V."/>
            <person name="Nagy L.G."/>
            <person name="Martin F."/>
            <person name="Kauserud H."/>
        </authorList>
    </citation>
    <scope>NUCLEOTIDE SEQUENCE</scope>
    <source>
        <strain evidence="8">9284</strain>
    </source>
</reference>
<evidence type="ECO:0000313" key="9">
    <source>
        <dbReference type="Proteomes" id="UP001221142"/>
    </source>
</evidence>
<dbReference type="Pfam" id="PF10568">
    <property type="entry name" value="Tom37"/>
    <property type="match status" value="1"/>
</dbReference>
<comment type="subcellular location">
    <subcellularLocation>
        <location evidence="1">Mitochondrion outer membrane</location>
    </subcellularLocation>
</comment>
<evidence type="ECO:0000256" key="6">
    <source>
        <dbReference type="ARBA" id="ARBA00023136"/>
    </source>
</evidence>
<dbReference type="PANTHER" id="PTHR12289:SF41">
    <property type="entry name" value="FAILED AXON CONNECTIONS-RELATED"/>
    <property type="match status" value="1"/>
</dbReference>
<keyword evidence="4" id="KW-0653">Protein transport</keyword>
<feature type="domain" description="Mitochondrial outer membrane transport complex Sam37/metaxin N-terminal" evidence="7">
    <location>
        <begin position="58"/>
        <end position="110"/>
    </location>
</feature>
<evidence type="ECO:0000256" key="4">
    <source>
        <dbReference type="ARBA" id="ARBA00022927"/>
    </source>
</evidence>
<protein>
    <recommendedName>
        <fullName evidence="7">Mitochondrial outer membrane transport complex Sam37/metaxin N-terminal domain-containing protein</fullName>
    </recommendedName>
</protein>
<dbReference type="Proteomes" id="UP001221142">
    <property type="component" value="Unassembled WGS sequence"/>
</dbReference>
<keyword evidence="6" id="KW-0472">Membrane</keyword>